<dbReference type="InterPro" id="IPR023214">
    <property type="entry name" value="HAD_sf"/>
</dbReference>
<keyword evidence="2" id="KW-1185">Reference proteome</keyword>
<dbReference type="Gene3D" id="3.40.50.1000">
    <property type="entry name" value="HAD superfamily/HAD-like"/>
    <property type="match status" value="1"/>
</dbReference>
<dbReference type="InterPro" id="IPR023198">
    <property type="entry name" value="PGP-like_dom2"/>
</dbReference>
<dbReference type="InterPro" id="IPR041492">
    <property type="entry name" value="HAD_2"/>
</dbReference>
<organism evidence="1 2">
    <name type="scientific">Cognatilysobacter xinjiangensis</name>
    <dbReference type="NCBI Taxonomy" id="546892"/>
    <lineage>
        <taxon>Bacteria</taxon>
        <taxon>Pseudomonadati</taxon>
        <taxon>Pseudomonadota</taxon>
        <taxon>Gammaproteobacteria</taxon>
        <taxon>Lysobacterales</taxon>
        <taxon>Lysobacteraceae</taxon>
        <taxon>Cognatilysobacter</taxon>
    </lineage>
</organism>
<accession>A0ABQ3BYT4</accession>
<protein>
    <submittedName>
        <fullName evidence="1">Haloacid dehalogenase</fullName>
    </submittedName>
</protein>
<dbReference type="Proteomes" id="UP000643403">
    <property type="component" value="Unassembled WGS sequence"/>
</dbReference>
<reference evidence="2" key="1">
    <citation type="journal article" date="2019" name="Int. J. Syst. Evol. Microbiol.">
        <title>The Global Catalogue of Microorganisms (GCM) 10K type strain sequencing project: providing services to taxonomists for standard genome sequencing and annotation.</title>
        <authorList>
            <consortium name="The Broad Institute Genomics Platform"/>
            <consortium name="The Broad Institute Genome Sequencing Center for Infectious Disease"/>
            <person name="Wu L."/>
            <person name="Ma J."/>
        </authorList>
    </citation>
    <scope>NUCLEOTIDE SEQUENCE [LARGE SCALE GENOMIC DNA]</scope>
    <source>
        <strain evidence="2">KCTC 22558</strain>
    </source>
</reference>
<dbReference type="RefSeq" id="WP_189448350.1">
    <property type="nucleotide sequence ID" value="NZ_BMXY01000001.1"/>
</dbReference>
<sequence length="213" mass="23343">MRYELAVFDLDGTLADSFPFFVSVQNTLARRHGFAEIHPDDVERLRALSPRELMRHVGLPRWKLPFVARGFMQLMRERAEPVPLFDGIADAMGRLHAQGVTLAVVTSNAVDNARGALGEPHFSRLRHVECGASMFGKARRLRRVLKATGIPADRAIYVGDQIPDGEAARAAGMAFGAVAWGYASREGLARCEPSEWFETPAELVRIAGASTAA</sequence>
<dbReference type="SFLD" id="SFLDS00003">
    <property type="entry name" value="Haloacid_Dehalogenase"/>
    <property type="match status" value="1"/>
</dbReference>
<dbReference type="Pfam" id="PF13419">
    <property type="entry name" value="HAD_2"/>
    <property type="match status" value="1"/>
</dbReference>
<dbReference type="SFLD" id="SFLDG01129">
    <property type="entry name" value="C1.5:_HAD__Beta-PGM__Phosphata"/>
    <property type="match status" value="1"/>
</dbReference>
<comment type="caution">
    <text evidence="1">The sequence shown here is derived from an EMBL/GenBank/DDBJ whole genome shotgun (WGS) entry which is preliminary data.</text>
</comment>
<dbReference type="PANTHER" id="PTHR43434:SF13">
    <property type="entry name" value="PHOSPHOGLYCOLATE PHOSPHATASE"/>
    <property type="match status" value="1"/>
</dbReference>
<evidence type="ECO:0000313" key="1">
    <source>
        <dbReference type="EMBL" id="GGZ62015.1"/>
    </source>
</evidence>
<dbReference type="PANTHER" id="PTHR43434">
    <property type="entry name" value="PHOSPHOGLYCOLATE PHOSPHATASE"/>
    <property type="match status" value="1"/>
</dbReference>
<dbReference type="InterPro" id="IPR050155">
    <property type="entry name" value="HAD-like_hydrolase_sf"/>
</dbReference>
<dbReference type="SUPFAM" id="SSF56784">
    <property type="entry name" value="HAD-like"/>
    <property type="match status" value="1"/>
</dbReference>
<evidence type="ECO:0000313" key="2">
    <source>
        <dbReference type="Proteomes" id="UP000643403"/>
    </source>
</evidence>
<dbReference type="EMBL" id="BMXY01000001">
    <property type="protein sequence ID" value="GGZ62015.1"/>
    <property type="molecule type" value="Genomic_DNA"/>
</dbReference>
<dbReference type="Gene3D" id="1.10.150.240">
    <property type="entry name" value="Putative phosphatase, domain 2"/>
    <property type="match status" value="1"/>
</dbReference>
<gene>
    <name evidence="1" type="primary">cbbZ</name>
    <name evidence="1" type="ORF">GCM10008101_15190</name>
</gene>
<proteinExistence type="predicted"/>
<dbReference type="InterPro" id="IPR036412">
    <property type="entry name" value="HAD-like_sf"/>
</dbReference>
<name>A0ABQ3BYT4_9GAMM</name>